<dbReference type="InterPro" id="IPR019734">
    <property type="entry name" value="TPR_rpt"/>
</dbReference>
<dbReference type="SMART" id="SM00028">
    <property type="entry name" value="TPR"/>
    <property type="match status" value="2"/>
</dbReference>
<comment type="caution">
    <text evidence="2">The sequence shown here is derived from an EMBL/GenBank/DDBJ whole genome shotgun (WGS) entry which is preliminary data.</text>
</comment>
<name>A0A1G1Z3I8_9BACT</name>
<accession>A0A1G1Z3I8</accession>
<gene>
    <name evidence="2" type="ORF">A3B23_01555</name>
</gene>
<evidence type="ECO:0000313" key="2">
    <source>
        <dbReference type="EMBL" id="OGY59094.1"/>
    </source>
</evidence>
<dbReference type="Proteomes" id="UP000178744">
    <property type="component" value="Unassembled WGS sequence"/>
</dbReference>
<evidence type="ECO:0000256" key="1">
    <source>
        <dbReference type="PROSITE-ProRule" id="PRU00339"/>
    </source>
</evidence>
<feature type="repeat" description="TPR" evidence="1">
    <location>
        <begin position="31"/>
        <end position="64"/>
    </location>
</feature>
<dbReference type="Pfam" id="PF13181">
    <property type="entry name" value="TPR_8"/>
    <property type="match status" value="1"/>
</dbReference>
<dbReference type="PROSITE" id="PS50005">
    <property type="entry name" value="TPR"/>
    <property type="match status" value="2"/>
</dbReference>
<sequence>MKLKFILAVSVLALIALGAFFMISSSPETTYAEYLQQGIDYESSGDLDKALASYEQAAKTSPKEYVPYSNIGSIYRNQKDFVKAEESFKKALAIDPQAVSVYRKLYDLYRYDFRKHPDFMMPFFADILKTTNNNFDVVKLYAFYLEDINDPEPALALWRAFLEVEPDNQVYIDKVKLLEAKTKAQ</sequence>
<evidence type="ECO:0000313" key="3">
    <source>
        <dbReference type="Proteomes" id="UP000178744"/>
    </source>
</evidence>
<feature type="repeat" description="TPR" evidence="1">
    <location>
        <begin position="65"/>
        <end position="98"/>
    </location>
</feature>
<dbReference type="SUPFAM" id="SSF48452">
    <property type="entry name" value="TPR-like"/>
    <property type="match status" value="1"/>
</dbReference>
<dbReference type="EMBL" id="MHIY01000034">
    <property type="protein sequence ID" value="OGY59094.1"/>
    <property type="molecule type" value="Genomic_DNA"/>
</dbReference>
<dbReference type="AlphaFoldDB" id="A0A1G1Z3I8"/>
<dbReference type="STRING" id="1797690.A3B23_01555"/>
<dbReference type="Gene3D" id="1.25.40.10">
    <property type="entry name" value="Tetratricopeptide repeat domain"/>
    <property type="match status" value="1"/>
</dbReference>
<dbReference type="Pfam" id="PF00515">
    <property type="entry name" value="TPR_1"/>
    <property type="match status" value="1"/>
</dbReference>
<reference evidence="2 3" key="1">
    <citation type="journal article" date="2016" name="Nat. Commun.">
        <title>Thousands of microbial genomes shed light on interconnected biogeochemical processes in an aquifer system.</title>
        <authorList>
            <person name="Anantharaman K."/>
            <person name="Brown C.T."/>
            <person name="Hug L.A."/>
            <person name="Sharon I."/>
            <person name="Castelle C.J."/>
            <person name="Probst A.J."/>
            <person name="Thomas B.C."/>
            <person name="Singh A."/>
            <person name="Wilkins M.J."/>
            <person name="Karaoz U."/>
            <person name="Brodie E.L."/>
            <person name="Williams K.H."/>
            <person name="Hubbard S.S."/>
            <person name="Banfield J.F."/>
        </authorList>
    </citation>
    <scope>NUCLEOTIDE SEQUENCE [LARGE SCALE GENOMIC DNA]</scope>
</reference>
<organism evidence="2 3">
    <name type="scientific">Candidatus Colwellbacteria bacterium RIFCSPLOWO2_01_FULL_48_10</name>
    <dbReference type="NCBI Taxonomy" id="1797690"/>
    <lineage>
        <taxon>Bacteria</taxon>
        <taxon>Candidatus Colwelliibacteriota</taxon>
    </lineage>
</organism>
<dbReference type="InterPro" id="IPR011990">
    <property type="entry name" value="TPR-like_helical_dom_sf"/>
</dbReference>
<keyword evidence="1" id="KW-0802">TPR repeat</keyword>
<protein>
    <submittedName>
        <fullName evidence="2">Uncharacterized protein</fullName>
    </submittedName>
</protein>
<proteinExistence type="predicted"/>